<name>A0ABS4FPQ4_9BACL</name>
<organism evidence="2 3">
    <name type="scientific">Paenibacillus turicensis</name>
    <dbReference type="NCBI Taxonomy" id="160487"/>
    <lineage>
        <taxon>Bacteria</taxon>
        <taxon>Bacillati</taxon>
        <taxon>Bacillota</taxon>
        <taxon>Bacilli</taxon>
        <taxon>Bacillales</taxon>
        <taxon>Paenibacillaceae</taxon>
        <taxon>Paenibacillus</taxon>
    </lineage>
</organism>
<protein>
    <recommendedName>
        <fullName evidence="4">Tyrosine protein kinase</fullName>
    </recommendedName>
</protein>
<dbReference type="EMBL" id="JAGGKG010000004">
    <property type="protein sequence ID" value="MBP1904556.1"/>
    <property type="molecule type" value="Genomic_DNA"/>
</dbReference>
<reference evidence="2 3" key="1">
    <citation type="submission" date="2021-03" db="EMBL/GenBank/DDBJ databases">
        <title>Genomic Encyclopedia of Type Strains, Phase IV (KMG-IV): sequencing the most valuable type-strain genomes for metagenomic binning, comparative biology and taxonomic classification.</title>
        <authorList>
            <person name="Goeker M."/>
        </authorList>
    </citation>
    <scope>NUCLEOTIDE SEQUENCE [LARGE SCALE GENOMIC DNA]</scope>
    <source>
        <strain evidence="2 3">DSM 14349</strain>
    </source>
</reference>
<comment type="caution">
    <text evidence="2">The sequence shown here is derived from an EMBL/GenBank/DDBJ whole genome shotgun (WGS) entry which is preliminary data.</text>
</comment>
<evidence type="ECO:0000313" key="3">
    <source>
        <dbReference type="Proteomes" id="UP001519272"/>
    </source>
</evidence>
<gene>
    <name evidence="2" type="ORF">J2Z32_001179</name>
</gene>
<feature type="region of interest" description="Disordered" evidence="1">
    <location>
        <begin position="1"/>
        <end position="27"/>
    </location>
</feature>
<keyword evidence="3" id="KW-1185">Reference proteome</keyword>
<feature type="region of interest" description="Disordered" evidence="1">
    <location>
        <begin position="114"/>
        <end position="166"/>
    </location>
</feature>
<accession>A0ABS4FPQ4</accession>
<feature type="compositionally biased region" description="Basic residues" evidence="1">
    <location>
        <begin position="136"/>
        <end position="166"/>
    </location>
</feature>
<proteinExistence type="predicted"/>
<dbReference type="Proteomes" id="UP001519272">
    <property type="component" value="Unassembled WGS sequence"/>
</dbReference>
<evidence type="ECO:0000256" key="1">
    <source>
        <dbReference type="SAM" id="MobiDB-lite"/>
    </source>
</evidence>
<evidence type="ECO:0000313" key="2">
    <source>
        <dbReference type="EMBL" id="MBP1904556.1"/>
    </source>
</evidence>
<sequence>MPHYNTPYRGATPSSYPSGQYPGINQPDVGFEMKAQASSITPYSPQVYGSSFTPPSSAPNAGKSGGFSMPNINDIKGFIERMGGVEGIIATMGKVQKVMQTVQQFAPMAKMLTGLLPGGSKGSAADDESDYSEYKPRRKRKKTKKGVKSKTPVKRKKRTTPTKKKR</sequence>
<evidence type="ECO:0008006" key="4">
    <source>
        <dbReference type="Google" id="ProtNLM"/>
    </source>
</evidence>
<dbReference type="RefSeq" id="WP_210088236.1">
    <property type="nucleotide sequence ID" value="NZ_JAGGKG010000004.1"/>
</dbReference>